<evidence type="ECO:0000256" key="9">
    <source>
        <dbReference type="ARBA" id="ARBA00048367"/>
    </source>
</evidence>
<keyword evidence="5 10" id="KW-0547">Nucleotide-binding</keyword>
<organism evidence="13 14">
    <name type="scientific">Niveomyces insectorum RCEF 264</name>
    <dbReference type="NCBI Taxonomy" id="1081102"/>
    <lineage>
        <taxon>Eukaryota</taxon>
        <taxon>Fungi</taxon>
        <taxon>Dikarya</taxon>
        <taxon>Ascomycota</taxon>
        <taxon>Pezizomycotina</taxon>
        <taxon>Sordariomycetes</taxon>
        <taxon>Hypocreomycetidae</taxon>
        <taxon>Hypocreales</taxon>
        <taxon>Cordycipitaceae</taxon>
        <taxon>Niveomyces</taxon>
    </lineage>
</organism>
<feature type="compositionally biased region" description="Low complexity" evidence="11">
    <location>
        <begin position="355"/>
        <end position="364"/>
    </location>
</feature>
<dbReference type="GO" id="GO:0008353">
    <property type="term" value="F:RNA polymerase II CTD heptapeptide repeat kinase activity"/>
    <property type="evidence" value="ECO:0007669"/>
    <property type="project" value="TreeGrafter"/>
</dbReference>
<evidence type="ECO:0000256" key="10">
    <source>
        <dbReference type="PROSITE-ProRule" id="PRU10141"/>
    </source>
</evidence>
<dbReference type="Gene3D" id="3.30.200.20">
    <property type="entry name" value="Phosphorylase Kinase, domain 1"/>
    <property type="match status" value="1"/>
</dbReference>
<evidence type="ECO:0000256" key="7">
    <source>
        <dbReference type="ARBA" id="ARBA00022840"/>
    </source>
</evidence>
<feature type="compositionally biased region" description="Basic and acidic residues" evidence="11">
    <location>
        <begin position="420"/>
        <end position="431"/>
    </location>
</feature>
<evidence type="ECO:0000313" key="13">
    <source>
        <dbReference type="EMBL" id="OAA67019.1"/>
    </source>
</evidence>
<evidence type="ECO:0000256" key="8">
    <source>
        <dbReference type="ARBA" id="ARBA00047811"/>
    </source>
</evidence>
<dbReference type="Proteomes" id="UP000076874">
    <property type="component" value="Unassembled WGS sequence"/>
</dbReference>
<feature type="compositionally biased region" description="Low complexity" evidence="11">
    <location>
        <begin position="234"/>
        <end position="245"/>
    </location>
</feature>
<dbReference type="GO" id="GO:0030332">
    <property type="term" value="F:cyclin binding"/>
    <property type="evidence" value="ECO:0007669"/>
    <property type="project" value="TreeGrafter"/>
</dbReference>
<feature type="compositionally biased region" description="Basic residues" evidence="11">
    <location>
        <begin position="287"/>
        <end position="306"/>
    </location>
</feature>
<feature type="region of interest" description="Disordered" evidence="11">
    <location>
        <begin position="1"/>
        <end position="965"/>
    </location>
</feature>
<feature type="compositionally biased region" description="Basic residues" evidence="11">
    <location>
        <begin position="167"/>
        <end position="185"/>
    </location>
</feature>
<reference evidence="13 14" key="1">
    <citation type="journal article" date="2016" name="Genome Biol. Evol.">
        <title>Divergent and convergent evolution of fungal pathogenicity.</title>
        <authorList>
            <person name="Shang Y."/>
            <person name="Xiao G."/>
            <person name="Zheng P."/>
            <person name="Cen K."/>
            <person name="Zhan S."/>
            <person name="Wang C."/>
        </authorList>
    </citation>
    <scope>NUCLEOTIDE SEQUENCE [LARGE SCALE GENOMIC DNA]</scope>
    <source>
        <strain evidence="13 14">RCEF 264</strain>
    </source>
</reference>
<evidence type="ECO:0000256" key="11">
    <source>
        <dbReference type="SAM" id="MobiDB-lite"/>
    </source>
</evidence>
<name>A0A167Z316_9HYPO</name>
<feature type="compositionally biased region" description="Low complexity" evidence="11">
    <location>
        <begin position="325"/>
        <end position="343"/>
    </location>
</feature>
<feature type="compositionally biased region" description="Basic and acidic residues" evidence="11">
    <location>
        <begin position="64"/>
        <end position="149"/>
    </location>
</feature>
<feature type="compositionally biased region" description="Gly residues" evidence="11">
    <location>
        <begin position="273"/>
        <end position="282"/>
    </location>
</feature>
<feature type="compositionally biased region" description="Low complexity" evidence="11">
    <location>
        <begin position="1370"/>
        <end position="1381"/>
    </location>
</feature>
<feature type="compositionally biased region" description="Basic and acidic residues" evidence="11">
    <location>
        <begin position="902"/>
        <end position="916"/>
    </location>
</feature>
<feature type="compositionally biased region" description="Gly residues" evidence="11">
    <location>
        <begin position="569"/>
        <end position="580"/>
    </location>
</feature>
<dbReference type="GO" id="GO:0005524">
    <property type="term" value="F:ATP binding"/>
    <property type="evidence" value="ECO:0007669"/>
    <property type="project" value="UniProtKB-UniRule"/>
</dbReference>
<feature type="compositionally biased region" description="Basic residues" evidence="11">
    <location>
        <begin position="460"/>
        <end position="472"/>
    </location>
</feature>
<feature type="compositionally biased region" description="Basic and acidic residues" evidence="11">
    <location>
        <begin position="193"/>
        <end position="217"/>
    </location>
</feature>
<evidence type="ECO:0000256" key="4">
    <source>
        <dbReference type="ARBA" id="ARBA00022679"/>
    </source>
</evidence>
<dbReference type="STRING" id="1081102.A0A167Z316"/>
<dbReference type="InterPro" id="IPR000719">
    <property type="entry name" value="Prot_kinase_dom"/>
</dbReference>
<keyword evidence="4" id="KW-0808">Transferase</keyword>
<protein>
    <recommendedName>
        <fullName evidence="2">cyclin-dependent kinase</fullName>
        <ecNumber evidence="2">2.7.11.22</ecNumber>
    </recommendedName>
</protein>
<feature type="binding site" evidence="10">
    <location>
        <position position="1026"/>
    </location>
    <ligand>
        <name>ATP</name>
        <dbReference type="ChEBI" id="CHEBI:30616"/>
    </ligand>
</feature>
<dbReference type="CDD" id="cd07840">
    <property type="entry name" value="STKc_CDK9_like"/>
    <property type="match status" value="1"/>
</dbReference>
<feature type="compositionally biased region" description="Basic and acidic residues" evidence="11">
    <location>
        <begin position="928"/>
        <end position="944"/>
    </location>
</feature>
<keyword evidence="6 13" id="KW-0418">Kinase</keyword>
<evidence type="ECO:0000256" key="3">
    <source>
        <dbReference type="ARBA" id="ARBA00022527"/>
    </source>
</evidence>
<dbReference type="PANTHER" id="PTHR24056:SF546">
    <property type="entry name" value="CYCLIN-DEPENDENT KINASE 12"/>
    <property type="match status" value="1"/>
</dbReference>
<dbReference type="PROSITE" id="PS50011">
    <property type="entry name" value="PROTEIN_KINASE_DOM"/>
    <property type="match status" value="1"/>
</dbReference>
<feature type="compositionally biased region" description="Basic and acidic residues" evidence="11">
    <location>
        <begin position="522"/>
        <end position="544"/>
    </location>
</feature>
<dbReference type="PROSITE" id="PS00108">
    <property type="entry name" value="PROTEIN_KINASE_ST"/>
    <property type="match status" value="1"/>
</dbReference>
<gene>
    <name evidence="13" type="ORF">SPI_01595</name>
</gene>
<feature type="compositionally biased region" description="Basic and acidic residues" evidence="11">
    <location>
        <begin position="1411"/>
        <end position="1421"/>
    </location>
</feature>
<dbReference type="SMART" id="SM00220">
    <property type="entry name" value="S_TKc"/>
    <property type="match status" value="1"/>
</dbReference>
<dbReference type="EMBL" id="AZHD01000002">
    <property type="protein sequence ID" value="OAA67019.1"/>
    <property type="molecule type" value="Genomic_DNA"/>
</dbReference>
<feature type="compositionally biased region" description="Pro residues" evidence="11">
    <location>
        <begin position="344"/>
        <end position="354"/>
    </location>
</feature>
<dbReference type="InterPro" id="IPR017441">
    <property type="entry name" value="Protein_kinase_ATP_BS"/>
</dbReference>
<feature type="compositionally biased region" description="Polar residues" evidence="11">
    <location>
        <begin position="46"/>
        <end position="57"/>
    </location>
</feature>
<feature type="compositionally biased region" description="Basic and acidic residues" evidence="11">
    <location>
        <begin position="35"/>
        <end position="44"/>
    </location>
</feature>
<evidence type="ECO:0000256" key="6">
    <source>
        <dbReference type="ARBA" id="ARBA00022777"/>
    </source>
</evidence>
<dbReference type="InterPro" id="IPR008271">
    <property type="entry name" value="Ser/Thr_kinase_AS"/>
</dbReference>
<keyword evidence="7 10" id="KW-0067">ATP-binding</keyword>
<feature type="compositionally biased region" description="Basic residues" evidence="11">
    <location>
        <begin position="367"/>
        <end position="380"/>
    </location>
</feature>
<comment type="catalytic activity">
    <reaction evidence="8">
        <text>L-threonyl-[protein] + ATP = O-phospho-L-threonyl-[protein] + ADP + H(+)</text>
        <dbReference type="Rhea" id="RHEA:46608"/>
        <dbReference type="Rhea" id="RHEA-COMP:11060"/>
        <dbReference type="Rhea" id="RHEA-COMP:11605"/>
        <dbReference type="ChEBI" id="CHEBI:15378"/>
        <dbReference type="ChEBI" id="CHEBI:30013"/>
        <dbReference type="ChEBI" id="CHEBI:30616"/>
        <dbReference type="ChEBI" id="CHEBI:61977"/>
        <dbReference type="ChEBI" id="CHEBI:456216"/>
        <dbReference type="EC" id="2.7.11.22"/>
    </reaction>
</comment>
<evidence type="ECO:0000256" key="1">
    <source>
        <dbReference type="ARBA" id="ARBA00006485"/>
    </source>
</evidence>
<keyword evidence="14" id="KW-1185">Reference proteome</keyword>
<dbReference type="OrthoDB" id="204883at2759"/>
<evidence type="ECO:0000256" key="5">
    <source>
        <dbReference type="ARBA" id="ARBA00022741"/>
    </source>
</evidence>
<evidence type="ECO:0000256" key="2">
    <source>
        <dbReference type="ARBA" id="ARBA00012425"/>
    </source>
</evidence>
<feature type="compositionally biased region" description="Low complexity" evidence="11">
    <location>
        <begin position="888"/>
        <end position="901"/>
    </location>
</feature>
<feature type="compositionally biased region" description="Pro residues" evidence="11">
    <location>
        <begin position="844"/>
        <end position="853"/>
    </location>
</feature>
<feature type="compositionally biased region" description="Low complexity" evidence="11">
    <location>
        <begin position="713"/>
        <end position="722"/>
    </location>
</feature>
<comment type="catalytic activity">
    <reaction evidence="9">
        <text>L-seryl-[protein] + ATP = O-phospho-L-seryl-[protein] + ADP + H(+)</text>
        <dbReference type="Rhea" id="RHEA:17989"/>
        <dbReference type="Rhea" id="RHEA-COMP:9863"/>
        <dbReference type="Rhea" id="RHEA-COMP:11604"/>
        <dbReference type="ChEBI" id="CHEBI:15378"/>
        <dbReference type="ChEBI" id="CHEBI:29999"/>
        <dbReference type="ChEBI" id="CHEBI:30616"/>
        <dbReference type="ChEBI" id="CHEBI:83421"/>
        <dbReference type="ChEBI" id="CHEBI:456216"/>
        <dbReference type="EC" id="2.7.11.22"/>
    </reaction>
</comment>
<dbReference type="InterPro" id="IPR050108">
    <property type="entry name" value="CDK"/>
</dbReference>
<feature type="compositionally biased region" description="Polar residues" evidence="11">
    <location>
        <begin position="620"/>
        <end position="635"/>
    </location>
</feature>
<comment type="similarity">
    <text evidence="1">Belongs to the protein kinase superfamily. CMGC Ser/Thr protein kinase family. CDC2/CDKX subfamily.</text>
</comment>
<feature type="region of interest" description="Disordered" evidence="11">
    <location>
        <begin position="1370"/>
        <end position="1491"/>
    </location>
</feature>
<feature type="compositionally biased region" description="Low complexity" evidence="11">
    <location>
        <begin position="473"/>
        <end position="486"/>
    </location>
</feature>
<dbReference type="GO" id="GO:0008024">
    <property type="term" value="C:cyclin/CDK positive transcription elongation factor complex"/>
    <property type="evidence" value="ECO:0007669"/>
    <property type="project" value="TreeGrafter"/>
</dbReference>
<dbReference type="SUPFAM" id="SSF56112">
    <property type="entry name" value="Protein kinase-like (PK-like)"/>
    <property type="match status" value="1"/>
</dbReference>
<feature type="compositionally biased region" description="Polar residues" evidence="11">
    <location>
        <begin position="546"/>
        <end position="556"/>
    </location>
</feature>
<feature type="compositionally biased region" description="Polar residues" evidence="11">
    <location>
        <begin position="678"/>
        <end position="690"/>
    </location>
</feature>
<dbReference type="EC" id="2.7.11.22" evidence="2"/>
<dbReference type="Gene3D" id="1.10.510.10">
    <property type="entry name" value="Transferase(Phosphotransferase) domain 1"/>
    <property type="match status" value="1"/>
</dbReference>
<feature type="domain" description="Protein kinase" evidence="12">
    <location>
        <begin position="997"/>
        <end position="1282"/>
    </location>
</feature>
<feature type="compositionally biased region" description="Low complexity" evidence="11">
    <location>
        <begin position="952"/>
        <end position="961"/>
    </location>
</feature>
<dbReference type="PROSITE" id="PS00107">
    <property type="entry name" value="PROTEIN_KINASE_ATP"/>
    <property type="match status" value="1"/>
</dbReference>
<dbReference type="PANTHER" id="PTHR24056">
    <property type="entry name" value="CELL DIVISION PROTEIN KINASE"/>
    <property type="match status" value="1"/>
</dbReference>
<dbReference type="GO" id="GO:0032968">
    <property type="term" value="P:positive regulation of transcription elongation by RNA polymerase II"/>
    <property type="evidence" value="ECO:0007669"/>
    <property type="project" value="TreeGrafter"/>
</dbReference>
<dbReference type="InterPro" id="IPR011009">
    <property type="entry name" value="Kinase-like_dom_sf"/>
</dbReference>
<sequence>MPTTDRRNSGRHASPNNNNNDNDKDNKNNNNNSNDSRRTSDDAQQRGMTSHGPTLSSPRAVAHRLRESDKDRRSEQREPREPRGRSRDNRRESREGEGRHAVRDGGDAARDARDAKHNTRRDHRDNGRDGGRGDARDARDTRRAREPNRKPRGNGKGGSSNNNNNNAHRRRRSRDRSRNRSRNRRYSGLSPRPGREPRNRDLDADRGRRRDTARRDDDYDGFGPEARNAAVHGSSPAPRPLRSSFSPPPPPPPPPLPRSSFPEKRPRSPSPSFGGGSGGRGGAAQTKRSRRDRSPYRHRPRSRSRSRSPPSLSLSPRPPPPPRASSPSSHPPRAQSFRRYSSRSPPPPPPPPQSRLPLSSSSSLTRRERRKNKTKNKSTNRSRTFATAGRPLPPISSRRRDRSRSPPWSDAGGAPPSATHRNEEPNHYHDYYDDDDDDHRHPHPHGESRGRPPPASSSQRHSRHRSFSRHGSPRPSTPSDTTPRGGRTPEPAKPARHRSPYDDRHRRRSSVSSHDDDDDDHGDDHGDQSPRFNRDENRKRDASRESAVSDTASALGSGSVRHGDMAARGGPGYDGGGGGVYASQTSSSYAHARNDHPRHHLLPYQQQPDPRSYPAHAQQFPPQSSGHGTPHTSFHGSPPPQSQSPYGGSQGWGPGQQQFSPQAPYPPQYPHGAYPHSGTPQGPSPYHQNLSPSYGTPPGPGAPPYQPYPPSGPSRGSSGSIRGSRHGVRGPAFNNGQWNANQAVEGDFHPVGPMVASPHPGELQQHYSMPCDGQDAPMHESDGGDPFQLQQQQQQPPPIPPQQYLPYQSIPGDEHQPMDGHGVSQLNGDRQTGSRHAGTDDDMPPPNRQPPAGPQSKFSFAFKAASKPTVTAPKAEIAQKFNAGPSRQQQQQQQQQQPQQHQQHDSHSEKGRRDLPRNVPTEPASSRARSEQRLQQRSKNDPHQPHQPPHQPQNQQQQQQPRGPRYRTVKKIIRRPKPRPALPDNLAASDSVYYRKPGNESVVGSGTYGKVFKAVHVYTKQFVALKRIRMEGEREGLPVTAIREIKLLQSLKHTNVVDLLEVMVEKNDCFMVFEYLSHDLTGLLNHPTFALDAAQKKHLAHQLFQGLDYLHRRGVLHRDIKAANILVSSDGVLKLADFGLARFFAKRHQLDYTNRVITIWYRSPELLLGETQYGPAVDIWSAACVLVEIFTRHAIFPGDGGEISQLDKIYHVLGTPSKADWPGLVDMPWFELLRPGYRRANVFADKYRDRVTPAAFDLLAAMFRYDPATRPTAAEVLVHPYFATEEPAPRQARELASIGGDWHEFESKALRRENERKEKEARRAAAAATAATAATAAGAAAAAARAVTEAAATAEGAAATKKATATATAINTTNNNNGGSSKNVDAGSSDQRDAKKRSGPVGDDDTPTEDAAPRDAKRLHVEAPAGDGQQRDGRAAAHTAVAPPPPASNADVVPTQLATTEETQPGRGDAAGRDGFRTSAADTVGTISDRK</sequence>
<feature type="compositionally biased region" description="Pro residues" evidence="11">
    <location>
        <begin position="695"/>
        <end position="712"/>
    </location>
</feature>
<feature type="compositionally biased region" description="Basic and acidic residues" evidence="11">
    <location>
        <begin position="438"/>
        <end position="450"/>
    </location>
</feature>
<feature type="compositionally biased region" description="Low complexity" evidence="11">
    <location>
        <begin position="854"/>
        <end position="867"/>
    </location>
</feature>
<dbReference type="FunFam" id="3.30.200.20:FF:000270">
    <property type="entry name" value="Serine/threonine-protein kinase bur1"/>
    <property type="match status" value="1"/>
</dbReference>
<dbReference type="Pfam" id="PF00069">
    <property type="entry name" value="Pkinase"/>
    <property type="match status" value="1"/>
</dbReference>
<evidence type="ECO:0000259" key="12">
    <source>
        <dbReference type="PROSITE" id="PS50011"/>
    </source>
</evidence>
<accession>A0A167Z316</accession>
<dbReference type="GO" id="GO:0004693">
    <property type="term" value="F:cyclin-dependent protein serine/threonine kinase activity"/>
    <property type="evidence" value="ECO:0007669"/>
    <property type="project" value="UniProtKB-EC"/>
</dbReference>
<dbReference type="FunFam" id="1.10.510.10:FF:000440">
    <property type="entry name" value="Serine/threonine-protein kinase bur1"/>
    <property type="match status" value="1"/>
</dbReference>
<feature type="compositionally biased region" description="Pro residues" evidence="11">
    <location>
        <begin position="246"/>
        <end position="257"/>
    </location>
</feature>
<keyword evidence="3" id="KW-0723">Serine/threonine-protein kinase</keyword>
<proteinExistence type="inferred from homology"/>
<comment type="caution">
    <text evidence="13">The sequence shown here is derived from an EMBL/GenBank/DDBJ whole genome shotgun (WGS) entry which is preliminary data.</text>
</comment>
<evidence type="ECO:0000313" key="14">
    <source>
        <dbReference type="Proteomes" id="UP000076874"/>
    </source>
</evidence>